<feature type="compositionally biased region" description="Low complexity" evidence="2">
    <location>
        <begin position="1752"/>
        <end position="1789"/>
    </location>
</feature>
<feature type="compositionally biased region" description="Basic and acidic residues" evidence="2">
    <location>
        <begin position="1"/>
        <end position="12"/>
    </location>
</feature>
<feature type="region of interest" description="Disordered" evidence="2">
    <location>
        <begin position="138"/>
        <end position="163"/>
    </location>
</feature>
<gene>
    <name evidence="3" type="ORF">BSAL_53085</name>
</gene>
<feature type="compositionally biased region" description="Polar residues" evidence="2">
    <location>
        <begin position="1738"/>
        <end position="1751"/>
    </location>
</feature>
<protein>
    <submittedName>
        <fullName evidence="3">Uncharacterized protein</fullName>
    </submittedName>
</protein>
<accession>A0A0S4ILJ4</accession>
<sequence>MWDQSQRVDRAPQKSPPPQVLRSPLYQNLPEARQRASAATRSHDSSQPLPIETRLSQLLRRLPKSRPQSAEPISAAQPQGASNVVGAINFDRTPVESALANGTISFQQTLRYYPGDRPNDISSFHPLRNIHAMTTIDASGERSPTRQSSSQHHNSSTGSVSKLQKQQAILDRYQHCGTQFMVDQLTEVRTYEETLEKEQKELAFQSERKWALLRMRQVEKDTRTEREAAQKKRLREARVLARRQEDELFAREKEIANHSERKERTNVEDLERKLRRRLAHAMWSNITLLHFTKLFTTNFREEQEQRCDIVETFIYECESRVRAFLTRITTSERTSVLQLEKSERIVTLRYVTAFSAWRADQEQQVNNLMNTERKQRYRVCDTEDIAFGEIDAIKQGILSDIAREARRKQEARLAAIREMETFHHHQRRAVDDEESTSRNTIRGDDQTIRNQMRMSILDDRKAATEATNQRKQREFERWKQHCWLQQQPYISSEAEGRHNIELDESTAFRLLQLLRQQLWDEILTPMVLLTTDDSLGPANYGKRYLRSLQDALKETANDNSTSDLTSTPLGSAAPVKATDPMQQSSGAGSPRLYKLRSAAATGVTRLTLNLAAPYSSPGVTLCPGIMFRRKMDNRHYTSQALTNVAIVVRLRGGGSPGDEVQLLSSNVHTIRDKSASAMLTLQSGPIPAAGKAGGAKGSSNGALGGLDAPAADSRVLAQQLLYPSLRTVEGTIYDEENVPLGTIESCSGVPSLENCVTYTDWAQTRAAMSEEQHGEDGVVLLSMALPQIERDNAKQLERIIQSLVFVPGAVETVPTTPRRIDIEIHFQAPVKRRQSTAALPTSAKPAISAFASAAALTGNRSVALSVSQTVSGGSPTLGLTSYRLVISVNVAPAAPLLCLASPMSLLFQGATRGVLFHDQRPAGPAPGGKEGKASKEAPKILTQLLPTTRGGLSLCSTWWGSVLSQAGVAKLLPLDADFQGAVVRFRLLDGSASEDTLQFVPNEEFSLKRDEVKYTPPPALASVVDPFVCARLAYGKIIPVYPTSTKDIWFSILEAPSYWQPTAASPQYVSPLLLHNFLSRIYFSTTSASTQRRAIEVTVVLHKKFGGSASTVRMDVVNSGNAATTFGSWSGVDDIRNLQQKFIDSHQPTPEHLRSYLEPDVTFPFRYFKIELGGKIGLSASETTLIGAGALRCSISGDSTYLWDRLELESRSAKNPFGLLVVATASSGAASGTGGGNNRGSGGVARKLMWSMHSTDESALVHVGYVRHISSLEGKLRPSLVVDFNENCRFGTILAVVRSLSYSTTVPPSADGISKIIMLEIALGTGSVPEKGGAAGAASPNGSPLKGKGPRNSEFPGATVSGSTAIAATPPSVAAQLLAPAVGPLRIAVHVVCTQSAMLTCPEALCRNDIATLPRLESTADKIAQLVASGNTQVLHLPGEDGPLGAPVVPMLLASKLLAPALHYLSHGSGRDSSFDGAVVELSCFSHVDAKSAGPNGSAAAGRHQSFNATVSSLNVATDESGSIRWDSGKKPWALGIRAHSTQIVEVILPDEQNPEETTEESDVVDAPSPRAVSEIAANNADELQLKMSTLSWSGSEGSYAIGDNVYQWAPQSADNSSKNPPQLLAPLTRNAPLSTIATILSATGSSLRSVTLEESGSDAEVEGNDNEVDTETNFARVGPTFVSLSTLSILFGTKRRDVVGSTLQVKGKHLAEVLKNLVVNPGFPTSEESSEVAEGTASPTNHSTPTKTQNSSPRSFGSASPPSSPSAAAASTATRGASPTHLQQQQQQSPPLEVDERIILRVAITDMFGHRQQCAVTVEVTPKNLPSTFENIPAGPFVWRAGSEGYVKDSLILLPHGTIEDEDTEATGEAAYLRVESLAGFSQEDKIVFLSDNVPKHLQLLPAPLKIVEFVEPLNREGELRRYHVRYEAPGSSDEMDIGSGTLTCGVPNPVFSFVFAADLPLNICSQVLRQVGFRHDERFPRQLHNRQLLLRFNAMDGDGVVDTRHVLDVQVAPPLMYTLPLYETAKLRHQDSKQVPLFPKVLVGIAPSSELGQTLTITLDTRAFDERLVLDVSEDGSLIFVEQRGGAKYISFHCQYAETIFASVTSQRTTPFAASLGLENLPVTPTPGYEGVVFAKVLKESEKLIELQLADETITRGHDILPAACIPILLSKVLFRTDAFDPILTTRSAIVKWRFSAELAATVAVRILVESGEPIGSLSTNADSMDVFLQHPALVIPDVSIGDLAMDTILGKEAEITAMVVDPTTSDQLCMGIGGVYDLIATGVSAESLGPTTVRYAVESRTIIVDDEEVAWVETGRGLMGGSKLVVKFSQCPASVAQFILRRIAYSSEDPLSVGRARLLEITLRIYASQPAPSMLHVQTTVRPFPFTFPVGYSGRFVDCRVLGQTVPVCRNGVGWSAISAGGSGSSASGSTTRGLVIVAELIHNVPAEGTLFQNLFDTDPVSLPQVLPRPTNSFPWYDRMYVKTLPQHLSFGGAGRTAHSIVWTGKGVEVCRYDVSSDFQRMVLTFSSTRQVPHQLVLDILGALVYEFRDEGGDPNATLDSSLVTGDLGGGKAASSGAKPKKGTTASPAAPAGPVPLPSALAEYVKGSRRCIALRIQTILPSSLQSGSGDGVAIGTDIIPISIVM</sequence>
<feature type="compositionally biased region" description="Low complexity" evidence="2">
    <location>
        <begin position="2576"/>
        <end position="2593"/>
    </location>
</feature>
<feature type="compositionally biased region" description="Polar residues" evidence="2">
    <location>
        <begin position="37"/>
        <end position="48"/>
    </location>
</feature>
<feature type="region of interest" description="Disordered" evidence="2">
    <location>
        <begin position="1722"/>
        <end position="1795"/>
    </location>
</feature>
<feature type="compositionally biased region" description="Polar residues" evidence="2">
    <location>
        <begin position="557"/>
        <end position="569"/>
    </location>
</feature>
<keyword evidence="4" id="KW-1185">Reference proteome</keyword>
<feature type="region of interest" description="Disordered" evidence="2">
    <location>
        <begin position="556"/>
        <end position="590"/>
    </location>
</feature>
<keyword evidence="1" id="KW-0175">Coiled coil</keyword>
<evidence type="ECO:0000256" key="1">
    <source>
        <dbReference type="SAM" id="Coils"/>
    </source>
</evidence>
<dbReference type="Proteomes" id="UP000051952">
    <property type="component" value="Unassembled WGS sequence"/>
</dbReference>
<proteinExistence type="predicted"/>
<feature type="region of interest" description="Disordered" evidence="2">
    <location>
        <begin position="1"/>
        <end position="51"/>
    </location>
</feature>
<name>A0A0S4ILJ4_BODSA</name>
<evidence type="ECO:0000313" key="3">
    <source>
        <dbReference type="EMBL" id="CUE71323.1"/>
    </source>
</evidence>
<feature type="compositionally biased region" description="Low complexity" evidence="2">
    <location>
        <begin position="147"/>
        <end position="161"/>
    </location>
</feature>
<feature type="coiled-coil region" evidence="1">
    <location>
        <begin position="181"/>
        <end position="208"/>
    </location>
</feature>
<dbReference type="EMBL" id="CYKH01000106">
    <property type="protein sequence ID" value="CUE71323.1"/>
    <property type="molecule type" value="Genomic_DNA"/>
</dbReference>
<reference evidence="4" key="1">
    <citation type="submission" date="2015-09" db="EMBL/GenBank/DDBJ databases">
        <authorList>
            <consortium name="Pathogen Informatics"/>
        </authorList>
    </citation>
    <scope>NUCLEOTIDE SEQUENCE [LARGE SCALE GENOMIC DNA]</scope>
    <source>
        <strain evidence="4">Lake Konstanz</strain>
    </source>
</reference>
<feature type="region of interest" description="Disordered" evidence="2">
    <location>
        <begin position="2573"/>
        <end position="2595"/>
    </location>
</feature>
<evidence type="ECO:0000256" key="2">
    <source>
        <dbReference type="SAM" id="MobiDB-lite"/>
    </source>
</evidence>
<feature type="region of interest" description="Disordered" evidence="2">
    <location>
        <begin position="424"/>
        <end position="450"/>
    </location>
</feature>
<organism evidence="3 4">
    <name type="scientific">Bodo saltans</name>
    <name type="common">Flagellated protozoan</name>
    <dbReference type="NCBI Taxonomy" id="75058"/>
    <lineage>
        <taxon>Eukaryota</taxon>
        <taxon>Discoba</taxon>
        <taxon>Euglenozoa</taxon>
        <taxon>Kinetoplastea</taxon>
        <taxon>Metakinetoplastina</taxon>
        <taxon>Eubodonida</taxon>
        <taxon>Bodonidae</taxon>
        <taxon>Bodo</taxon>
    </lineage>
</organism>
<dbReference type="VEuPathDB" id="TriTrypDB:BSAL_53085"/>
<evidence type="ECO:0000313" key="4">
    <source>
        <dbReference type="Proteomes" id="UP000051952"/>
    </source>
</evidence>
<feature type="region of interest" description="Disordered" evidence="2">
    <location>
        <begin position="1331"/>
        <end position="1358"/>
    </location>
</feature>